<comment type="caution">
    <text evidence="2">The sequence shown here is derived from an EMBL/GenBank/DDBJ whole genome shotgun (WGS) entry which is preliminary data.</text>
</comment>
<sequence length="46" mass="4972">MASNQLTSSRVTELRQGRIHIWRLLAMVAVLAAILTVLLLIVASAA</sequence>
<proteinExistence type="predicted"/>
<dbReference type="AlphaFoldDB" id="F1YN30"/>
<organism evidence="2 3">
    <name type="scientific">Gordonia neofelifaecis NRRL B-59395</name>
    <dbReference type="NCBI Taxonomy" id="644548"/>
    <lineage>
        <taxon>Bacteria</taxon>
        <taxon>Bacillati</taxon>
        <taxon>Actinomycetota</taxon>
        <taxon>Actinomycetes</taxon>
        <taxon>Mycobacteriales</taxon>
        <taxon>Gordoniaceae</taxon>
        <taxon>Gordonia</taxon>
    </lineage>
</organism>
<name>F1YN30_9ACTN</name>
<keyword evidence="1" id="KW-1133">Transmembrane helix</keyword>
<gene>
    <name evidence="2" type="ORF">SCNU_16688</name>
</gene>
<dbReference type="EMBL" id="AEUD01000016">
    <property type="protein sequence ID" value="EGD53917.1"/>
    <property type="molecule type" value="Genomic_DNA"/>
</dbReference>
<reference evidence="2 3" key="1">
    <citation type="journal article" date="2011" name="J. Bacteriol.">
        <title>Draft Genome Sequence of Gordonia neofelifaecis NRRL B-59395, a Cholesterol-Degrading Actinomycete.</title>
        <authorList>
            <person name="Ge F."/>
            <person name="Li W."/>
            <person name="Chen G."/>
            <person name="Liu Y."/>
            <person name="Zhang G."/>
            <person name="Yong B."/>
            <person name="Wang Q."/>
            <person name="Wang N."/>
            <person name="Huang Z."/>
            <person name="Li W."/>
            <person name="Wang J."/>
            <person name="Wu C."/>
            <person name="Xie Q."/>
            <person name="Liu G."/>
        </authorList>
    </citation>
    <scope>NUCLEOTIDE SEQUENCE [LARGE SCALE GENOMIC DNA]</scope>
    <source>
        <strain evidence="2 3">NRRL B-59395</strain>
    </source>
</reference>
<evidence type="ECO:0000313" key="2">
    <source>
        <dbReference type="EMBL" id="EGD53917.1"/>
    </source>
</evidence>
<keyword evidence="3" id="KW-1185">Reference proteome</keyword>
<dbReference type="RefSeq" id="WP_009680533.1">
    <property type="nucleotide sequence ID" value="NZ_AEUD01000016.1"/>
</dbReference>
<accession>F1YN30</accession>
<dbReference type="STRING" id="644548.SCNU_16688"/>
<dbReference type="Proteomes" id="UP000035065">
    <property type="component" value="Unassembled WGS sequence"/>
</dbReference>
<feature type="transmembrane region" description="Helical" evidence="1">
    <location>
        <begin position="21"/>
        <end position="43"/>
    </location>
</feature>
<keyword evidence="1" id="KW-0472">Membrane</keyword>
<evidence type="ECO:0000313" key="3">
    <source>
        <dbReference type="Proteomes" id="UP000035065"/>
    </source>
</evidence>
<keyword evidence="1" id="KW-0812">Transmembrane</keyword>
<protein>
    <submittedName>
        <fullName evidence="2">Uncharacterized protein</fullName>
    </submittedName>
</protein>
<evidence type="ECO:0000256" key="1">
    <source>
        <dbReference type="SAM" id="Phobius"/>
    </source>
</evidence>